<reference evidence="1 2" key="1">
    <citation type="submission" date="2021-06" db="EMBL/GenBank/DDBJ databases">
        <authorList>
            <person name="Kallberg Y."/>
            <person name="Tangrot J."/>
            <person name="Rosling A."/>
        </authorList>
    </citation>
    <scope>NUCLEOTIDE SEQUENCE [LARGE SCALE GENOMIC DNA]</scope>
    <source>
        <strain evidence="1 2">120-4 pot B 10/14</strain>
    </source>
</reference>
<accession>A0ABN7XGE8</accession>
<keyword evidence="2" id="KW-1185">Reference proteome</keyword>
<organism evidence="1 2">
    <name type="scientific">Gigaspora margarita</name>
    <dbReference type="NCBI Taxonomy" id="4874"/>
    <lineage>
        <taxon>Eukaryota</taxon>
        <taxon>Fungi</taxon>
        <taxon>Fungi incertae sedis</taxon>
        <taxon>Mucoromycota</taxon>
        <taxon>Glomeromycotina</taxon>
        <taxon>Glomeromycetes</taxon>
        <taxon>Diversisporales</taxon>
        <taxon>Gigasporaceae</taxon>
        <taxon>Gigaspora</taxon>
    </lineage>
</organism>
<gene>
    <name evidence="1" type="ORF">GMARGA_LOCUS42646</name>
</gene>
<feature type="non-terminal residue" evidence="1">
    <location>
        <position position="1"/>
    </location>
</feature>
<protein>
    <submittedName>
        <fullName evidence="1">15696_t:CDS:1</fullName>
    </submittedName>
</protein>
<evidence type="ECO:0000313" key="1">
    <source>
        <dbReference type="EMBL" id="CAG8853825.1"/>
    </source>
</evidence>
<dbReference type="EMBL" id="CAJVQB010129640">
    <property type="protein sequence ID" value="CAG8853825.1"/>
    <property type="molecule type" value="Genomic_DNA"/>
</dbReference>
<dbReference type="Proteomes" id="UP000789901">
    <property type="component" value="Unassembled WGS sequence"/>
</dbReference>
<name>A0ABN7XGE8_GIGMA</name>
<comment type="caution">
    <text evidence="1">The sequence shown here is derived from an EMBL/GenBank/DDBJ whole genome shotgun (WGS) entry which is preliminary data.</text>
</comment>
<evidence type="ECO:0000313" key="2">
    <source>
        <dbReference type="Proteomes" id="UP000789901"/>
    </source>
</evidence>
<feature type="non-terminal residue" evidence="1">
    <location>
        <position position="57"/>
    </location>
</feature>
<sequence>EQAKDIHLEIKELLTKTVDRYFNKKNWQKIKIEINTISDSSRILVWLDGFEKQLEEH</sequence>
<proteinExistence type="predicted"/>